<name>A0AAT9FQB3_9BACT</name>
<sequence length="278" mass="30928">MIQRLLLLPLAAAALLLSGCGKKDTQYVTTIVQTAADGLNLQAVTDLATKVKTAEEFEKKLNEKGNQINNLDLDEDSKVDYIKVTEINQDGQHGFSLTTELSAEENEEQELCVIQFEQGADKQVTVQTHGNSHIYGNNHYYHHRTSMTDVLLWSYLISAHRPYYSPWGYNRYPSYYSSYSPRSSAAYNNHHKAQPYAKNIQSSTKPAVQKPIKSPNFNKTASKIKAPLKNPTASQKSFQKRNPSKTLSSRKGFGSKSSSSRYGSSSSSRSRSSFGGGK</sequence>
<protein>
    <submittedName>
        <fullName evidence="2">Uncharacterized protein</fullName>
    </submittedName>
</protein>
<dbReference type="PROSITE" id="PS51257">
    <property type="entry name" value="PROKAR_LIPOPROTEIN"/>
    <property type="match status" value="1"/>
</dbReference>
<dbReference type="EMBL" id="AP026866">
    <property type="protein sequence ID" value="BDS08181.1"/>
    <property type="molecule type" value="Genomic_DNA"/>
</dbReference>
<accession>A0AAT9FQB3</accession>
<dbReference type="AlphaFoldDB" id="A0AAT9FQB3"/>
<evidence type="ECO:0000313" key="2">
    <source>
        <dbReference type="EMBL" id="BDS08181.1"/>
    </source>
</evidence>
<gene>
    <name evidence="2" type="ORF">NT6N_32210</name>
</gene>
<proteinExistence type="predicted"/>
<feature type="region of interest" description="Disordered" evidence="1">
    <location>
        <begin position="200"/>
        <end position="278"/>
    </location>
</feature>
<reference evidence="2" key="1">
    <citation type="submission" date="2024-07" db="EMBL/GenBank/DDBJ databases">
        <title>Complete genome sequence of Verrucomicrobiaceae bacterium NT6N.</title>
        <authorList>
            <person name="Huang C."/>
            <person name="Takami H."/>
            <person name="Hamasaki K."/>
        </authorList>
    </citation>
    <scope>NUCLEOTIDE SEQUENCE</scope>
    <source>
        <strain evidence="2">NT6N</strain>
    </source>
</reference>
<dbReference type="KEGG" id="osu:NT6N_32210"/>
<feature type="compositionally biased region" description="Low complexity" evidence="1">
    <location>
        <begin position="249"/>
        <end position="278"/>
    </location>
</feature>
<organism evidence="2">
    <name type="scientific">Oceaniferula spumae</name>
    <dbReference type="NCBI Taxonomy" id="2979115"/>
    <lineage>
        <taxon>Bacteria</taxon>
        <taxon>Pseudomonadati</taxon>
        <taxon>Verrucomicrobiota</taxon>
        <taxon>Verrucomicrobiia</taxon>
        <taxon>Verrucomicrobiales</taxon>
        <taxon>Verrucomicrobiaceae</taxon>
        <taxon>Oceaniferula</taxon>
    </lineage>
</organism>
<evidence type="ECO:0000256" key="1">
    <source>
        <dbReference type="SAM" id="MobiDB-lite"/>
    </source>
</evidence>